<proteinExistence type="predicted"/>
<dbReference type="EMBL" id="JBHMBL010000003">
    <property type="protein sequence ID" value="MFB9643386.1"/>
    <property type="molecule type" value="Genomic_DNA"/>
</dbReference>
<gene>
    <name evidence="2" type="ORF">ACFFQV_13895</name>
</gene>
<evidence type="ECO:0000313" key="2">
    <source>
        <dbReference type="EMBL" id="MFB9643386.1"/>
    </source>
</evidence>
<dbReference type="RefSeq" id="WP_246192361.1">
    <property type="nucleotide sequence ID" value="NZ_BAAANI010000004.1"/>
</dbReference>
<dbReference type="InterPro" id="IPR008579">
    <property type="entry name" value="UGlyAH_Cupin_dom"/>
</dbReference>
<keyword evidence="3" id="KW-1185">Reference proteome</keyword>
<dbReference type="InterPro" id="IPR014710">
    <property type="entry name" value="RmlC-like_jellyroll"/>
</dbReference>
<feature type="domain" description="(S)-ureidoglycine aminohydrolase cupin" evidence="1">
    <location>
        <begin position="52"/>
        <end position="129"/>
    </location>
</feature>
<dbReference type="Gene3D" id="2.60.120.10">
    <property type="entry name" value="Jelly Rolls"/>
    <property type="match status" value="1"/>
</dbReference>
<evidence type="ECO:0000313" key="3">
    <source>
        <dbReference type="Proteomes" id="UP001589667"/>
    </source>
</evidence>
<evidence type="ECO:0000259" key="1">
    <source>
        <dbReference type="Pfam" id="PF05899"/>
    </source>
</evidence>
<accession>A0ABV5SUL0</accession>
<reference evidence="2 3" key="1">
    <citation type="submission" date="2024-09" db="EMBL/GenBank/DDBJ databases">
        <authorList>
            <person name="Sun Q."/>
            <person name="Mori K."/>
        </authorList>
    </citation>
    <scope>NUCLEOTIDE SEQUENCE [LARGE SCALE GENOMIC DNA]</scope>
    <source>
        <strain evidence="2 3">JCM 14321</strain>
    </source>
</reference>
<organism evidence="2 3">
    <name type="scientific">Agromyces lapidis</name>
    <dbReference type="NCBI Taxonomy" id="279574"/>
    <lineage>
        <taxon>Bacteria</taxon>
        <taxon>Bacillati</taxon>
        <taxon>Actinomycetota</taxon>
        <taxon>Actinomycetes</taxon>
        <taxon>Micrococcales</taxon>
        <taxon>Microbacteriaceae</taxon>
        <taxon>Agromyces</taxon>
    </lineage>
</organism>
<name>A0ABV5SUL0_9MICO</name>
<comment type="caution">
    <text evidence="2">The sequence shown here is derived from an EMBL/GenBank/DDBJ whole genome shotgun (WGS) entry which is preliminary data.</text>
</comment>
<protein>
    <submittedName>
        <fullName evidence="2">Cupin domain-containing protein</fullName>
    </submittedName>
</protein>
<dbReference type="InterPro" id="IPR011051">
    <property type="entry name" value="RmlC_Cupin_sf"/>
</dbReference>
<dbReference type="SUPFAM" id="SSF51182">
    <property type="entry name" value="RmlC-like cupins"/>
    <property type="match status" value="1"/>
</dbReference>
<sequence>MSGDETRAADAVLRLVAGALTDATGLALEHEPVPAEQVVAGSPTTAYLALDESEAGEIGVWEMSVGAMRDVEVDEVFVVLAGAATVEFESAASDGLHRSPIVLAPGSVVRLEAGMRTVWTVRENLRKVFISR</sequence>
<dbReference type="Proteomes" id="UP001589667">
    <property type="component" value="Unassembled WGS sequence"/>
</dbReference>
<dbReference type="Pfam" id="PF05899">
    <property type="entry name" value="Cupin_3"/>
    <property type="match status" value="1"/>
</dbReference>